<evidence type="ECO:0000313" key="1">
    <source>
        <dbReference type="EMBL" id="APF39471.1"/>
    </source>
</evidence>
<name>A0AAC9P191_9HYPH</name>
<keyword evidence="2" id="KW-1185">Reference proteome</keyword>
<proteinExistence type="predicted"/>
<dbReference type="EMBL" id="CP018096">
    <property type="protein sequence ID" value="APF39471.1"/>
    <property type="molecule type" value="Genomic_DNA"/>
</dbReference>
<gene>
    <name evidence="1" type="ORF">BOQ54_18450</name>
</gene>
<dbReference type="AlphaFoldDB" id="A0AAC9P191"/>
<sequence length="404" mass="44199">MAASARGVATAVIAGALAGAIATGLMPGAARAQTSGGYSLAPTGPVETVFDWSRDACVKSHVPDAPARAFRNADGEVRLIISHNDNRALLGPSLDAVVPSCAVIYEANRSPKLAAFDDLSWISSVYTGDGRTVYALAHTELRGERTPGQCPAGKYSACLLNTVTGLVSRDGGRSFRPEGEGGPPVVATLPYDFPTDRKARVGYANPTNIIKRDGWYYAFIFADGYRAQKRGACLIRTKNLGDPASWRAWNGRDFSARFVDPFRDEVTDADAHTCTPVATRIIGRMIGGLVTLRDSGEVMAVFGDKRKMPDGRVVEGFFTSTSRDLIEWSEPRLVMAAELLWDKSCDERHAYFYPSLIDPDAKTFSYEDFGERGYLYLTRYQLRNCKVTWDRDLVRVPVELKRGG</sequence>
<organism evidence="1 2">
    <name type="scientific">Chelatococcus daeguensis</name>
    <dbReference type="NCBI Taxonomy" id="444444"/>
    <lineage>
        <taxon>Bacteria</taxon>
        <taxon>Pseudomonadati</taxon>
        <taxon>Pseudomonadota</taxon>
        <taxon>Alphaproteobacteria</taxon>
        <taxon>Hyphomicrobiales</taxon>
        <taxon>Chelatococcaceae</taxon>
        <taxon>Chelatococcus</taxon>
    </lineage>
</organism>
<protein>
    <submittedName>
        <fullName evidence="1">Uncharacterized protein</fullName>
    </submittedName>
</protein>
<accession>A0AAC9P191</accession>
<dbReference type="RefSeq" id="WP_063188769.1">
    <property type="nucleotide sequence ID" value="NZ_CP018096.1"/>
</dbReference>
<reference evidence="1 2" key="1">
    <citation type="submission" date="2016-11" db="EMBL/GenBank/DDBJ databases">
        <title>Complete genome sequence of the aerobically denitrifying bacterium Chelatococcus daeguensis TAD1.</title>
        <authorList>
            <person name="Yang Y."/>
            <person name="Huang S."/>
            <person name="Lin E."/>
        </authorList>
    </citation>
    <scope>NUCLEOTIDE SEQUENCE [LARGE SCALE GENOMIC DNA]</scope>
    <source>
        <strain evidence="1 2">TAD1</strain>
        <plasmid evidence="2">ptad1</plasmid>
    </source>
</reference>
<dbReference type="Proteomes" id="UP000182703">
    <property type="component" value="Plasmid pTAD1"/>
</dbReference>
<dbReference type="KEGG" id="cdq:BOQ54_18450"/>
<evidence type="ECO:0000313" key="2">
    <source>
        <dbReference type="Proteomes" id="UP000182703"/>
    </source>
</evidence>
<geneLocation type="plasmid" evidence="2">
    <name>ptad1</name>
</geneLocation>
<keyword evidence="1" id="KW-0614">Plasmid</keyword>